<evidence type="ECO:0000313" key="7">
    <source>
        <dbReference type="EMBL" id="KAA1423848.1"/>
    </source>
</evidence>
<dbReference type="SUPFAM" id="SSF55424">
    <property type="entry name" value="FAD/NAD-linked reductases, dimerisation (C-terminal) domain"/>
    <property type="match status" value="1"/>
</dbReference>
<comment type="caution">
    <text evidence="7">The sequence shown here is derived from an EMBL/GenBank/DDBJ whole genome shotgun (WGS) entry which is preliminary data.</text>
</comment>
<dbReference type="InterPro" id="IPR016156">
    <property type="entry name" value="FAD/NAD-linked_Rdtase_dimer_sf"/>
</dbReference>
<evidence type="ECO:0000256" key="2">
    <source>
        <dbReference type="ARBA" id="ARBA00022630"/>
    </source>
</evidence>
<name>A0A5Q6S0F9_9ACTN</name>
<feature type="domain" description="Reductase C-terminal" evidence="6">
    <location>
        <begin position="321"/>
        <end position="409"/>
    </location>
</feature>
<dbReference type="InterPro" id="IPR028202">
    <property type="entry name" value="Reductase_C"/>
</dbReference>
<dbReference type="EMBL" id="VDFQ02000002">
    <property type="protein sequence ID" value="KAA1423848.1"/>
    <property type="molecule type" value="Genomic_DNA"/>
</dbReference>
<evidence type="ECO:0000313" key="8">
    <source>
        <dbReference type="Proteomes" id="UP000307768"/>
    </source>
</evidence>
<dbReference type="InterPro" id="IPR036188">
    <property type="entry name" value="FAD/NAD-bd_sf"/>
</dbReference>
<comment type="cofactor">
    <cofactor evidence="1">
        <name>FAD</name>
        <dbReference type="ChEBI" id="CHEBI:57692"/>
    </cofactor>
</comment>
<evidence type="ECO:0000259" key="6">
    <source>
        <dbReference type="Pfam" id="PF14759"/>
    </source>
</evidence>
<evidence type="ECO:0000256" key="3">
    <source>
        <dbReference type="ARBA" id="ARBA00022827"/>
    </source>
</evidence>
<organism evidence="7 8">
    <name type="scientific">Mumia zhuanghuii</name>
    <dbReference type="NCBI Taxonomy" id="2585211"/>
    <lineage>
        <taxon>Bacteria</taxon>
        <taxon>Bacillati</taxon>
        <taxon>Actinomycetota</taxon>
        <taxon>Actinomycetes</taxon>
        <taxon>Propionibacteriales</taxon>
        <taxon>Nocardioidaceae</taxon>
        <taxon>Mumia</taxon>
    </lineage>
</organism>
<evidence type="ECO:0000256" key="1">
    <source>
        <dbReference type="ARBA" id="ARBA00001974"/>
    </source>
</evidence>
<dbReference type="InterPro" id="IPR023753">
    <property type="entry name" value="FAD/NAD-binding_dom"/>
</dbReference>
<dbReference type="PRINTS" id="PR00368">
    <property type="entry name" value="FADPNR"/>
</dbReference>
<dbReference type="InterPro" id="IPR050446">
    <property type="entry name" value="FAD-oxidoreductase/Apoptosis"/>
</dbReference>
<proteinExistence type="predicted"/>
<dbReference type="GO" id="GO:0016651">
    <property type="term" value="F:oxidoreductase activity, acting on NAD(P)H"/>
    <property type="evidence" value="ECO:0007669"/>
    <property type="project" value="TreeGrafter"/>
</dbReference>
<dbReference type="OrthoDB" id="3568330at2"/>
<dbReference type="Proteomes" id="UP000307768">
    <property type="component" value="Unassembled WGS sequence"/>
</dbReference>
<dbReference type="RefSeq" id="WP_149769367.1">
    <property type="nucleotide sequence ID" value="NZ_VDFQ02000002.1"/>
</dbReference>
<dbReference type="GO" id="GO:0005737">
    <property type="term" value="C:cytoplasm"/>
    <property type="evidence" value="ECO:0007669"/>
    <property type="project" value="TreeGrafter"/>
</dbReference>
<evidence type="ECO:0000259" key="5">
    <source>
        <dbReference type="Pfam" id="PF07992"/>
    </source>
</evidence>
<keyword evidence="2" id="KW-0285">Flavoprotein</keyword>
<evidence type="ECO:0000256" key="4">
    <source>
        <dbReference type="ARBA" id="ARBA00023002"/>
    </source>
</evidence>
<feature type="domain" description="FAD/NAD(P)-binding" evidence="5">
    <location>
        <begin position="6"/>
        <end position="302"/>
    </location>
</feature>
<dbReference type="PANTHER" id="PTHR43557">
    <property type="entry name" value="APOPTOSIS-INDUCING FACTOR 1"/>
    <property type="match status" value="1"/>
</dbReference>
<dbReference type="PRINTS" id="PR00411">
    <property type="entry name" value="PNDRDTASEI"/>
</dbReference>
<dbReference type="PANTHER" id="PTHR43557:SF2">
    <property type="entry name" value="RIESKE DOMAIN-CONTAINING PROTEIN-RELATED"/>
    <property type="match status" value="1"/>
</dbReference>
<dbReference type="Pfam" id="PF14759">
    <property type="entry name" value="Reductase_C"/>
    <property type="match status" value="1"/>
</dbReference>
<dbReference type="SUPFAM" id="SSF51905">
    <property type="entry name" value="FAD/NAD(P)-binding domain"/>
    <property type="match status" value="2"/>
</dbReference>
<dbReference type="Gene3D" id="3.30.390.30">
    <property type="match status" value="1"/>
</dbReference>
<accession>A0A5Q6S0F9</accession>
<dbReference type="AlphaFoldDB" id="A0A5Q6S0F9"/>
<dbReference type="Pfam" id="PF07992">
    <property type="entry name" value="Pyr_redox_2"/>
    <property type="match status" value="1"/>
</dbReference>
<keyword evidence="3" id="KW-0274">FAD</keyword>
<protein>
    <submittedName>
        <fullName evidence="7">Oxidoreductase</fullName>
    </submittedName>
</protein>
<gene>
    <name evidence="7" type="ORF">FE697_009830</name>
</gene>
<reference evidence="7 8" key="1">
    <citation type="submission" date="2019-09" db="EMBL/GenBank/DDBJ databases">
        <title>Mumia zhuanghuii sp. nov. isolated from the intestinal contents of plateau pika (Ochotona curzoniae) in the Qinghai-Tibet plateau of China.</title>
        <authorList>
            <person name="Tian Z."/>
        </authorList>
    </citation>
    <scope>NUCLEOTIDE SEQUENCE [LARGE SCALE GENOMIC DNA]</scope>
    <source>
        <strain evidence="8">350</strain>
    </source>
</reference>
<keyword evidence="4" id="KW-0560">Oxidoreductase</keyword>
<sequence>MADETYVVVGGGLAGGKAAEILREEGFDGEIVLVTAEDRPPYERPVLSKGFLLGSDPVESAYVHEASWWDAHDITVRTRTTATGLRLDDRLVELADGTTLGYDKLLLATGSWPRRLDVPGADLDGVLYLRTMPEAERIKGILDAGGPLVIIGAGWIGLEVAAAARTHDVPVTILETADLPLQRVLGDRVAEVFAALHRKHGVDLRLGTGVAEIRGDAGVTSVVTTDGDEIPAAAVVVGIGATPQCEWALAAGLAGEGGIDTDASMRTSDPAVWAAGDIAAAEKPRLGRRVRVEHWAMANDSGPVAARSMLGQDVTYDKLPFFYTDQYDLGMEYVGAVSDPATADVVVRGNADPSAGPLAFHAFWLDDGIVGAAMHVNMWDDGLEPLKALVGTRVDPARLADTDVPLTDLATG</sequence>
<dbReference type="Gene3D" id="3.50.50.60">
    <property type="entry name" value="FAD/NAD(P)-binding domain"/>
    <property type="match status" value="2"/>
</dbReference>